<dbReference type="Proteomes" id="UP001597295">
    <property type="component" value="Unassembled WGS sequence"/>
</dbReference>
<dbReference type="InterPro" id="IPR001447">
    <property type="entry name" value="Arylamine_N-AcTrfase"/>
</dbReference>
<dbReference type="PANTHER" id="PTHR11786:SF0">
    <property type="entry name" value="ARYLAMINE N-ACETYLTRANSFERASE 4-RELATED"/>
    <property type="match status" value="1"/>
</dbReference>
<reference evidence="4" key="1">
    <citation type="journal article" date="2019" name="Int. J. Syst. Evol. Microbiol.">
        <title>The Global Catalogue of Microorganisms (GCM) 10K type strain sequencing project: providing services to taxonomists for standard genome sequencing and annotation.</title>
        <authorList>
            <consortium name="The Broad Institute Genomics Platform"/>
            <consortium name="The Broad Institute Genome Sequencing Center for Infectious Disease"/>
            <person name="Wu L."/>
            <person name="Ma J."/>
        </authorList>
    </citation>
    <scope>NUCLEOTIDE SEQUENCE [LARGE SCALE GENOMIC DNA]</scope>
    <source>
        <strain evidence="4">CGMCC 1.19062</strain>
    </source>
</reference>
<organism evidence="3 4">
    <name type="scientific">Lacibacterium aquatile</name>
    <dbReference type="NCBI Taxonomy" id="1168082"/>
    <lineage>
        <taxon>Bacteria</taxon>
        <taxon>Pseudomonadati</taxon>
        <taxon>Pseudomonadota</taxon>
        <taxon>Alphaproteobacteria</taxon>
        <taxon>Rhodospirillales</taxon>
        <taxon>Rhodospirillaceae</taxon>
    </lineage>
</organism>
<dbReference type="PANTHER" id="PTHR11786">
    <property type="entry name" value="N-HYDROXYARYLAMINE O-ACETYLTRANSFERASE"/>
    <property type="match status" value="1"/>
</dbReference>
<evidence type="ECO:0000313" key="4">
    <source>
        <dbReference type="Proteomes" id="UP001597295"/>
    </source>
</evidence>
<comment type="similarity">
    <text evidence="1 2">Belongs to the arylamine N-acetyltransferase family.</text>
</comment>
<name>A0ABW5DVU6_9PROT</name>
<comment type="caution">
    <text evidence="3">The sequence shown here is derived from an EMBL/GenBank/DDBJ whole genome shotgun (WGS) entry which is preliminary data.</text>
</comment>
<keyword evidence="4" id="KW-1185">Reference proteome</keyword>
<protein>
    <submittedName>
        <fullName evidence="3">Arylamine N-acetyltransferase</fullName>
    </submittedName>
</protein>
<gene>
    <name evidence="3" type="ORF">ACFSM5_20310</name>
</gene>
<proteinExistence type="inferred from homology"/>
<dbReference type="RefSeq" id="WP_379878430.1">
    <property type="nucleotide sequence ID" value="NZ_JBHUIP010000016.1"/>
</dbReference>
<dbReference type="Gene3D" id="3.30.2140.10">
    <property type="entry name" value="Arylamine N-acetyltransferase"/>
    <property type="match status" value="1"/>
</dbReference>
<dbReference type="EMBL" id="JBHUIP010000016">
    <property type="protein sequence ID" value="MFD2265258.1"/>
    <property type="molecule type" value="Genomic_DNA"/>
</dbReference>
<dbReference type="SUPFAM" id="SSF54001">
    <property type="entry name" value="Cysteine proteinases"/>
    <property type="match status" value="1"/>
</dbReference>
<accession>A0ABW5DVU6</accession>
<evidence type="ECO:0000256" key="2">
    <source>
        <dbReference type="RuleBase" id="RU003452"/>
    </source>
</evidence>
<evidence type="ECO:0000256" key="1">
    <source>
        <dbReference type="ARBA" id="ARBA00006547"/>
    </source>
</evidence>
<sequence>MSIAVTDFDAAIDLDAYLARIGLSGPVQPTEDWLIRLHSAHAQAVPFENLDIFLGTPIRGDLPGIFDKLVTRGRGGYCFEQNGLFGAMLAKFGFEATSLLGRTTFGSPSPRPRGHLITQVRIGQQLWIADVGFGGYGLIEPLRFEPEVAQQAGGETYRIIASSTGFEVEMRTGDAWKSLYWCDFAPCFPVDVEVLNFYHGHSAASFFNQNRVVARTFADHRLLLTNNELKTVTKNGIGPAEVIDGLDQYKRVLAERFGIRLPEGVLLTV</sequence>
<dbReference type="Pfam" id="PF00797">
    <property type="entry name" value="Acetyltransf_2"/>
    <property type="match status" value="1"/>
</dbReference>
<dbReference type="InterPro" id="IPR038765">
    <property type="entry name" value="Papain-like_cys_pep_sf"/>
</dbReference>
<evidence type="ECO:0000313" key="3">
    <source>
        <dbReference type="EMBL" id="MFD2265258.1"/>
    </source>
</evidence>
<dbReference type="Gene3D" id="2.40.128.150">
    <property type="entry name" value="Cysteine proteinases"/>
    <property type="match status" value="1"/>
</dbReference>
<dbReference type="PRINTS" id="PR01543">
    <property type="entry name" value="ANATRNSFRASE"/>
</dbReference>